<evidence type="ECO:0000313" key="2">
    <source>
        <dbReference type="Proteomes" id="UP000053647"/>
    </source>
</evidence>
<keyword evidence="2" id="KW-1185">Reference proteome</keyword>
<organism evidence="1 2">
    <name type="scientific">Paxillus involutus ATCC 200175</name>
    <dbReference type="NCBI Taxonomy" id="664439"/>
    <lineage>
        <taxon>Eukaryota</taxon>
        <taxon>Fungi</taxon>
        <taxon>Dikarya</taxon>
        <taxon>Basidiomycota</taxon>
        <taxon>Agaricomycotina</taxon>
        <taxon>Agaricomycetes</taxon>
        <taxon>Agaricomycetidae</taxon>
        <taxon>Boletales</taxon>
        <taxon>Paxilineae</taxon>
        <taxon>Paxillaceae</taxon>
        <taxon>Paxillus</taxon>
    </lineage>
</organism>
<dbReference type="HOGENOM" id="CLU_1428420_0_0_1"/>
<reference evidence="1 2" key="1">
    <citation type="submission" date="2014-06" db="EMBL/GenBank/DDBJ databases">
        <authorList>
            <consortium name="DOE Joint Genome Institute"/>
            <person name="Kuo A."/>
            <person name="Kohler A."/>
            <person name="Nagy L.G."/>
            <person name="Floudas D."/>
            <person name="Copeland A."/>
            <person name="Barry K.W."/>
            <person name="Cichocki N."/>
            <person name="Veneault-Fourrey C."/>
            <person name="LaButti K."/>
            <person name="Lindquist E.A."/>
            <person name="Lipzen A."/>
            <person name="Lundell T."/>
            <person name="Morin E."/>
            <person name="Murat C."/>
            <person name="Sun H."/>
            <person name="Tunlid A."/>
            <person name="Henrissat B."/>
            <person name="Grigoriev I.V."/>
            <person name="Hibbett D.S."/>
            <person name="Martin F."/>
            <person name="Nordberg H.P."/>
            <person name="Cantor M.N."/>
            <person name="Hua S.X."/>
        </authorList>
    </citation>
    <scope>NUCLEOTIDE SEQUENCE [LARGE SCALE GENOMIC DNA]</scope>
    <source>
        <strain evidence="1 2">ATCC 200175</strain>
    </source>
</reference>
<gene>
    <name evidence="1" type="ORF">PAXINDRAFT_13109</name>
</gene>
<accession>A0A0C9U3Y7</accession>
<proteinExistence type="predicted"/>
<dbReference type="AlphaFoldDB" id="A0A0C9U3Y7"/>
<dbReference type="OrthoDB" id="3015492at2759"/>
<reference evidence="2" key="2">
    <citation type="submission" date="2015-01" db="EMBL/GenBank/DDBJ databases">
        <title>Evolutionary Origins and Diversification of the Mycorrhizal Mutualists.</title>
        <authorList>
            <consortium name="DOE Joint Genome Institute"/>
            <consortium name="Mycorrhizal Genomics Consortium"/>
            <person name="Kohler A."/>
            <person name="Kuo A."/>
            <person name="Nagy L.G."/>
            <person name="Floudas D."/>
            <person name="Copeland A."/>
            <person name="Barry K.W."/>
            <person name="Cichocki N."/>
            <person name="Veneault-Fourrey C."/>
            <person name="LaButti K."/>
            <person name="Lindquist E.A."/>
            <person name="Lipzen A."/>
            <person name="Lundell T."/>
            <person name="Morin E."/>
            <person name="Murat C."/>
            <person name="Riley R."/>
            <person name="Ohm R."/>
            <person name="Sun H."/>
            <person name="Tunlid A."/>
            <person name="Henrissat B."/>
            <person name="Grigoriev I.V."/>
            <person name="Hibbett D.S."/>
            <person name="Martin F."/>
        </authorList>
    </citation>
    <scope>NUCLEOTIDE SEQUENCE [LARGE SCALE GENOMIC DNA]</scope>
    <source>
        <strain evidence="2">ATCC 200175</strain>
    </source>
</reference>
<protein>
    <submittedName>
        <fullName evidence="1">Uncharacterized protein</fullName>
    </submittedName>
</protein>
<dbReference type="EMBL" id="KN819346">
    <property type="protein sequence ID" value="KIJ13986.1"/>
    <property type="molecule type" value="Genomic_DNA"/>
</dbReference>
<evidence type="ECO:0000313" key="1">
    <source>
        <dbReference type="EMBL" id="KIJ13986.1"/>
    </source>
</evidence>
<dbReference type="Proteomes" id="UP000053647">
    <property type="component" value="Unassembled WGS sequence"/>
</dbReference>
<name>A0A0C9U3Y7_PAXIN</name>
<sequence length="209" mass="22721">MTRSQQRILSQLTSSQNELASGLGQCLEALRLISALPRASPIYIQYTSSSLPTIKAFGREHLSRVPLRVSISFDEALHDMVVALAKSSMGLPDSLRVTSALFYREDGSVDPAKVLVDEDSWKELAPYIHTLHVEDERPSTSLSSISFRSTSPISTRSLNSSASTFVPLNPITIKTLDGTKVDLRKPSFSPSSPQPSSPFAILDNTGACI</sequence>